<evidence type="ECO:0000256" key="3">
    <source>
        <dbReference type="ARBA" id="ARBA00022801"/>
    </source>
</evidence>
<accession>X0YBB4</accession>
<dbReference type="SUPFAM" id="SSF53182">
    <property type="entry name" value="Pyrrolidone carboxyl peptidase (pyroglutamate aminopeptidase)"/>
    <property type="match status" value="1"/>
</dbReference>
<evidence type="ECO:0000256" key="4">
    <source>
        <dbReference type="ARBA" id="ARBA00022807"/>
    </source>
</evidence>
<evidence type="ECO:0008006" key="6">
    <source>
        <dbReference type="Google" id="ProtNLM"/>
    </source>
</evidence>
<dbReference type="GO" id="GO:0008234">
    <property type="term" value="F:cysteine-type peptidase activity"/>
    <property type="evidence" value="ECO:0007669"/>
    <property type="project" value="UniProtKB-KW"/>
</dbReference>
<keyword evidence="2" id="KW-0645">Protease</keyword>
<comment type="similarity">
    <text evidence="1">Belongs to the peptidase C15 family.</text>
</comment>
<dbReference type="EMBL" id="BARS01040290">
    <property type="protein sequence ID" value="GAG34146.1"/>
    <property type="molecule type" value="Genomic_DNA"/>
</dbReference>
<proteinExistence type="inferred from homology"/>
<keyword evidence="3" id="KW-0378">Hydrolase</keyword>
<dbReference type="InterPro" id="IPR016125">
    <property type="entry name" value="Peptidase_C15-like"/>
</dbReference>
<evidence type="ECO:0000256" key="1">
    <source>
        <dbReference type="ARBA" id="ARBA00006641"/>
    </source>
</evidence>
<gene>
    <name evidence="5" type="ORF">S01H1_61448</name>
</gene>
<evidence type="ECO:0000313" key="5">
    <source>
        <dbReference type="EMBL" id="GAG34146.1"/>
    </source>
</evidence>
<reference evidence="5" key="1">
    <citation type="journal article" date="2014" name="Front. Microbiol.">
        <title>High frequency of phylogenetically diverse reductive dehalogenase-homologous genes in deep subseafloor sedimentary metagenomes.</title>
        <authorList>
            <person name="Kawai M."/>
            <person name="Futagami T."/>
            <person name="Toyoda A."/>
            <person name="Takaki Y."/>
            <person name="Nishi S."/>
            <person name="Hori S."/>
            <person name="Arai W."/>
            <person name="Tsubouchi T."/>
            <person name="Morono Y."/>
            <person name="Uchiyama I."/>
            <person name="Ito T."/>
            <person name="Fujiyama A."/>
            <person name="Inagaki F."/>
            <person name="Takami H."/>
        </authorList>
    </citation>
    <scope>NUCLEOTIDE SEQUENCE</scope>
    <source>
        <strain evidence="5">Expedition CK06-06</strain>
    </source>
</reference>
<dbReference type="Pfam" id="PF01470">
    <property type="entry name" value="Peptidase_C15"/>
    <property type="match status" value="1"/>
</dbReference>
<evidence type="ECO:0000256" key="2">
    <source>
        <dbReference type="ARBA" id="ARBA00022670"/>
    </source>
</evidence>
<keyword evidence="4" id="KW-0788">Thiol protease</keyword>
<comment type="caution">
    <text evidence="5">The sequence shown here is derived from an EMBL/GenBank/DDBJ whole genome shotgun (WGS) entry which is preliminary data.</text>
</comment>
<name>X0YBB4_9ZZZZ</name>
<organism evidence="5">
    <name type="scientific">marine sediment metagenome</name>
    <dbReference type="NCBI Taxonomy" id="412755"/>
    <lineage>
        <taxon>unclassified sequences</taxon>
        <taxon>metagenomes</taxon>
        <taxon>ecological metagenomes</taxon>
    </lineage>
</organism>
<dbReference type="InterPro" id="IPR036440">
    <property type="entry name" value="Peptidase_C15-like_sf"/>
</dbReference>
<dbReference type="AlphaFoldDB" id="X0YBB4"/>
<sequence length="88" mass="9536">MVINVADARIPYNCGRQPVDEPLARARNQIFYHLMDHRAKDGLEIPAGFIHVPCLPEQAVNKEAPSMALDLTVKALEVAVSTVASGIA</sequence>
<dbReference type="GO" id="GO:0006508">
    <property type="term" value="P:proteolysis"/>
    <property type="evidence" value="ECO:0007669"/>
    <property type="project" value="UniProtKB-KW"/>
</dbReference>
<dbReference type="Gene3D" id="3.40.630.20">
    <property type="entry name" value="Peptidase C15, pyroglutamyl peptidase I-like"/>
    <property type="match status" value="1"/>
</dbReference>
<protein>
    <recommendedName>
        <fullName evidence="6">Pyrrolidone-carboxylate peptidase</fullName>
    </recommendedName>
</protein>